<comment type="subunit">
    <text evidence="2">Homodimer.</text>
</comment>
<organism evidence="13 14">
    <name type="scientific">Candidatus Avacidaminococcus intestinavium</name>
    <dbReference type="NCBI Taxonomy" id="2840684"/>
    <lineage>
        <taxon>Bacteria</taxon>
        <taxon>Bacillati</taxon>
        <taxon>Bacillota</taxon>
        <taxon>Negativicutes</taxon>
        <taxon>Acidaminococcales</taxon>
        <taxon>Acidaminococcaceae</taxon>
        <taxon>Acidaminococcaceae incertae sedis</taxon>
        <taxon>Candidatus Avacidaminococcus</taxon>
    </lineage>
</organism>
<gene>
    <name evidence="13" type="primary">ahpF</name>
    <name evidence="13" type="ORF">IAB06_07035</name>
</gene>
<keyword evidence="7 10" id="KW-1015">Disulfide bond</keyword>
<keyword evidence="3" id="KW-0285">Flavoprotein</keyword>
<dbReference type="SUPFAM" id="SSF51905">
    <property type="entry name" value="FAD/NAD(P)-binding domain"/>
    <property type="match status" value="1"/>
</dbReference>
<evidence type="ECO:0000259" key="12">
    <source>
        <dbReference type="Pfam" id="PF13192"/>
    </source>
</evidence>
<sequence>MILDPEIKQQLAGYLELLEGKVFIKLSAGSDAVSQNMRDLLQELTTMSPLISLEEAVLDRTPSFSLANEQGPTGITFAGIPLGHEFTSLVLALLQVSGRAPKVDDQTIKRIKSISRKCDFITYISLSCNNCPEVVQALNLMSLLNPNITHTMVDGGVFTEEVASKNIMAVPNVYLDGEPFNSGRATIEDLLIKLNVQSDTSSLENIEPFDVLVIGGGPAGTSAAIYAARKGIRTALLAENLGGQIKETVGIENFISIVYTEGSKLASNLEEHLKEYDIHIIKMQRVKQLIKKDLVEVVLTNGAVIKSKTVIIATGARWRNINVPGETQLKTKGVAYCPHCDGPFFKGKRVAVVGGGNSGVEAAIDLAALAEHVTVLQVSEKLSADVILQSRMAQKPNISVITNAKTTEITGTDKVDGLNYLDCTSDETKHLKLDGVFIQIGLRPNTEWLEGSLELNKFGEIVVDKCGATNVPGIFAAGDCTDCPYKQIIISMGSGANASLAACDYLIRN</sequence>
<dbReference type="NCBIfam" id="TIGR03140">
    <property type="entry name" value="AhpF"/>
    <property type="match status" value="1"/>
</dbReference>
<evidence type="ECO:0000256" key="2">
    <source>
        <dbReference type="ARBA" id="ARBA00011738"/>
    </source>
</evidence>
<dbReference type="InterPro" id="IPR012336">
    <property type="entry name" value="Thioredoxin-like_fold"/>
</dbReference>
<dbReference type="Proteomes" id="UP000824099">
    <property type="component" value="Unassembled WGS sequence"/>
</dbReference>
<dbReference type="PRINTS" id="PR00368">
    <property type="entry name" value="FADPNR"/>
</dbReference>
<dbReference type="Gene3D" id="3.50.50.60">
    <property type="entry name" value="FAD/NAD(P)-binding domain"/>
    <property type="match status" value="2"/>
</dbReference>
<dbReference type="GO" id="GO:0102039">
    <property type="term" value="F:NADH-dependent peroxiredoxin activity"/>
    <property type="evidence" value="ECO:0007669"/>
    <property type="project" value="InterPro"/>
</dbReference>
<dbReference type="PROSITE" id="PS00573">
    <property type="entry name" value="PYRIDINE_REDOX_2"/>
    <property type="match status" value="1"/>
</dbReference>
<comment type="similarity">
    <text evidence="1">Belongs to the class-II pyridine nucleotide-disulfide oxidoreductase family.</text>
</comment>
<dbReference type="InterPro" id="IPR023753">
    <property type="entry name" value="FAD/NAD-binding_dom"/>
</dbReference>
<dbReference type="InterPro" id="IPR036249">
    <property type="entry name" value="Thioredoxin-like_sf"/>
</dbReference>
<keyword evidence="9" id="KW-0521">NADP</keyword>
<dbReference type="PIRSF" id="PIRSF000238">
    <property type="entry name" value="AhpF"/>
    <property type="match status" value="1"/>
</dbReference>
<evidence type="ECO:0000256" key="4">
    <source>
        <dbReference type="ARBA" id="ARBA00022827"/>
    </source>
</evidence>
<dbReference type="EMBL" id="DVNI01000118">
    <property type="protein sequence ID" value="HIU64768.1"/>
    <property type="molecule type" value="Genomic_DNA"/>
</dbReference>
<reference evidence="13" key="1">
    <citation type="submission" date="2020-10" db="EMBL/GenBank/DDBJ databases">
        <authorList>
            <person name="Gilroy R."/>
        </authorList>
    </citation>
    <scope>NUCLEOTIDE SEQUENCE</scope>
    <source>
        <strain evidence="13">CHK160-1198</strain>
    </source>
</reference>
<comment type="caution">
    <text evidence="13">The sequence shown here is derived from an EMBL/GenBank/DDBJ whole genome shotgun (WGS) entry which is preliminary data.</text>
</comment>
<dbReference type="GO" id="GO:0050660">
    <property type="term" value="F:flavin adenine dinucleotide binding"/>
    <property type="evidence" value="ECO:0007669"/>
    <property type="project" value="InterPro"/>
</dbReference>
<evidence type="ECO:0000256" key="5">
    <source>
        <dbReference type="ARBA" id="ARBA00023002"/>
    </source>
</evidence>
<dbReference type="GO" id="GO:0000302">
    <property type="term" value="P:response to reactive oxygen species"/>
    <property type="evidence" value="ECO:0007669"/>
    <property type="project" value="InterPro"/>
</dbReference>
<dbReference type="CDD" id="cd03026">
    <property type="entry name" value="AhpF_NTD_C"/>
    <property type="match status" value="1"/>
</dbReference>
<dbReference type="PRINTS" id="PR00469">
    <property type="entry name" value="PNDRDTASEII"/>
</dbReference>
<dbReference type="InterPro" id="IPR044141">
    <property type="entry name" value="AhpF_NTD_C"/>
</dbReference>
<dbReference type="SUPFAM" id="SSF52833">
    <property type="entry name" value="Thioredoxin-like"/>
    <property type="match status" value="2"/>
</dbReference>
<feature type="binding site" evidence="9">
    <location>
        <begin position="469"/>
        <end position="479"/>
    </location>
    <ligand>
        <name>FAD</name>
        <dbReference type="ChEBI" id="CHEBI:57692"/>
    </ligand>
</feature>
<evidence type="ECO:0000256" key="6">
    <source>
        <dbReference type="ARBA" id="ARBA00023027"/>
    </source>
</evidence>
<dbReference type="Pfam" id="PF13192">
    <property type="entry name" value="Thioredoxin_3"/>
    <property type="match status" value="1"/>
</dbReference>
<dbReference type="CDD" id="cd02974">
    <property type="entry name" value="AhpF_NTD_N"/>
    <property type="match status" value="1"/>
</dbReference>
<dbReference type="InterPro" id="IPR044142">
    <property type="entry name" value="AhpF_NTD_N"/>
</dbReference>
<dbReference type="InterPro" id="IPR036188">
    <property type="entry name" value="FAD/NAD-bd_sf"/>
</dbReference>
<dbReference type="Gene3D" id="3.40.30.80">
    <property type="match status" value="1"/>
</dbReference>
<comment type="cofactor">
    <cofactor evidence="9">
        <name>FAD</name>
        <dbReference type="ChEBI" id="CHEBI:57692"/>
    </cofactor>
    <text evidence="9">Binds 1 FAD per subunit.</text>
</comment>
<accession>A0A9D1MQA2</accession>
<dbReference type="EC" id="1.8.1.-" evidence="13"/>
<evidence type="ECO:0000313" key="14">
    <source>
        <dbReference type="Proteomes" id="UP000824099"/>
    </source>
</evidence>
<evidence type="ECO:0000256" key="8">
    <source>
        <dbReference type="ARBA" id="ARBA00023284"/>
    </source>
</evidence>
<keyword evidence="6 9" id="KW-0520">NAD</keyword>
<feature type="binding site" evidence="9">
    <location>
        <begin position="210"/>
        <end position="225"/>
    </location>
    <ligand>
        <name>FAD</name>
        <dbReference type="ChEBI" id="CHEBI:57692"/>
    </ligand>
</feature>
<feature type="domain" description="FAD/NAD(P)-binding" evidence="11">
    <location>
        <begin position="209"/>
        <end position="490"/>
    </location>
</feature>
<dbReference type="PANTHER" id="PTHR48105">
    <property type="entry name" value="THIOREDOXIN REDUCTASE 1-RELATED-RELATED"/>
    <property type="match status" value="1"/>
</dbReference>
<evidence type="ECO:0000259" key="11">
    <source>
        <dbReference type="Pfam" id="PF07992"/>
    </source>
</evidence>
<dbReference type="AlphaFoldDB" id="A0A9D1MQA2"/>
<evidence type="ECO:0000313" key="13">
    <source>
        <dbReference type="EMBL" id="HIU64768.1"/>
    </source>
</evidence>
<evidence type="ECO:0000256" key="9">
    <source>
        <dbReference type="PIRSR" id="PIRSR000238-1"/>
    </source>
</evidence>
<evidence type="ECO:0000256" key="7">
    <source>
        <dbReference type="ARBA" id="ARBA00023157"/>
    </source>
</evidence>
<feature type="binding site" evidence="9">
    <location>
        <begin position="349"/>
        <end position="363"/>
    </location>
    <ligand>
        <name>NAD(+)</name>
        <dbReference type="ChEBI" id="CHEBI:57540"/>
    </ligand>
</feature>
<dbReference type="Pfam" id="PF07992">
    <property type="entry name" value="Pyr_redox_2"/>
    <property type="match status" value="1"/>
</dbReference>
<evidence type="ECO:0000256" key="1">
    <source>
        <dbReference type="ARBA" id="ARBA00009333"/>
    </source>
</evidence>
<feature type="disulfide bond" description="Redox-active" evidence="10">
    <location>
        <begin position="337"/>
        <end position="340"/>
    </location>
</feature>
<dbReference type="InterPro" id="IPR008255">
    <property type="entry name" value="Pyr_nucl-diS_OxRdtase_2_AS"/>
</dbReference>
<dbReference type="InterPro" id="IPR050097">
    <property type="entry name" value="Ferredoxin-NADP_redctase_2"/>
</dbReference>
<feature type="domain" description="Thioredoxin-like fold" evidence="12">
    <location>
        <begin position="124"/>
        <end position="192"/>
    </location>
</feature>
<name>A0A9D1MQA2_9FIRM</name>
<dbReference type="GO" id="GO:0016668">
    <property type="term" value="F:oxidoreductase activity, acting on a sulfur group of donors, NAD(P) as acceptor"/>
    <property type="evidence" value="ECO:0007669"/>
    <property type="project" value="UniProtKB-ARBA"/>
</dbReference>
<protein>
    <submittedName>
        <fullName evidence="13">Alkyl hydroperoxide reductase subunit F</fullName>
        <ecNumber evidence="13">1.8.1.-</ecNumber>
    </submittedName>
</protein>
<keyword evidence="5 13" id="KW-0560">Oxidoreductase</keyword>
<proteinExistence type="inferred from homology"/>
<keyword evidence="8 10" id="KW-0676">Redox-active center</keyword>
<evidence type="ECO:0000256" key="3">
    <source>
        <dbReference type="ARBA" id="ARBA00022630"/>
    </source>
</evidence>
<evidence type="ECO:0000256" key="10">
    <source>
        <dbReference type="PIRSR" id="PIRSR000238-2"/>
    </source>
</evidence>
<reference evidence="13" key="2">
    <citation type="journal article" date="2021" name="PeerJ">
        <title>Extensive microbial diversity within the chicken gut microbiome revealed by metagenomics and culture.</title>
        <authorList>
            <person name="Gilroy R."/>
            <person name="Ravi A."/>
            <person name="Getino M."/>
            <person name="Pursley I."/>
            <person name="Horton D.L."/>
            <person name="Alikhan N.F."/>
            <person name="Baker D."/>
            <person name="Gharbi K."/>
            <person name="Hall N."/>
            <person name="Watson M."/>
            <person name="Adriaenssens E.M."/>
            <person name="Foster-Nyarko E."/>
            <person name="Jarju S."/>
            <person name="Secka A."/>
            <person name="Antonio M."/>
            <person name="Oren A."/>
            <person name="Chaudhuri R.R."/>
            <person name="La Ragione R."/>
            <person name="Hildebrand F."/>
            <person name="Pallen M.J."/>
        </authorList>
    </citation>
    <scope>NUCLEOTIDE SEQUENCE</scope>
    <source>
        <strain evidence="13">CHK160-1198</strain>
    </source>
</reference>
<keyword evidence="4 9" id="KW-0274">FAD</keyword>
<dbReference type="InterPro" id="IPR012081">
    <property type="entry name" value="Alkyl_hydroperoxide_Rdtase_suF"/>
</dbReference>
<dbReference type="GO" id="GO:0051287">
    <property type="term" value="F:NAD binding"/>
    <property type="evidence" value="ECO:0007669"/>
    <property type="project" value="InterPro"/>
</dbReference>